<evidence type="ECO:0000313" key="6">
    <source>
        <dbReference type="Proteomes" id="UP000663852"/>
    </source>
</evidence>
<dbReference type="EMBL" id="CAJNOR010000301">
    <property type="protein sequence ID" value="CAF0873281.1"/>
    <property type="molecule type" value="Genomic_DNA"/>
</dbReference>
<protein>
    <submittedName>
        <fullName evidence="4">Uncharacterized protein</fullName>
    </submittedName>
</protein>
<sequence length="171" mass="20744">MKRTRSSKRNVENIRRKNVEDNHTFLKNLLMTNVRNDFLNSARFALRKHGRDQTKKQVKPEGQEKEYSTRYSDKVKSGEIGPFVPEWQRQLEEKKKEAEKRLSRKQDELLDRELRKIEQQILKEERIKLFRAQMPPPQPSRWVLYYKNSPNGNPYERVFTPRVTKFRRQAE</sequence>
<reference evidence="4" key="1">
    <citation type="submission" date="2021-02" db="EMBL/GenBank/DDBJ databases">
        <authorList>
            <person name="Nowell W R."/>
        </authorList>
    </citation>
    <scope>NUCLEOTIDE SEQUENCE</scope>
</reference>
<dbReference type="Proteomes" id="UP000663852">
    <property type="component" value="Unassembled WGS sequence"/>
</dbReference>
<accession>A0A814B701</accession>
<feature type="compositionally biased region" description="Basic and acidic residues" evidence="2">
    <location>
        <begin position="51"/>
        <end position="77"/>
    </location>
</feature>
<feature type="coiled-coil region" evidence="1">
    <location>
        <begin position="88"/>
        <end position="115"/>
    </location>
</feature>
<proteinExistence type="predicted"/>
<organism evidence="4 6">
    <name type="scientific">Adineta ricciae</name>
    <name type="common">Rotifer</name>
    <dbReference type="NCBI Taxonomy" id="249248"/>
    <lineage>
        <taxon>Eukaryota</taxon>
        <taxon>Metazoa</taxon>
        <taxon>Spiralia</taxon>
        <taxon>Gnathifera</taxon>
        <taxon>Rotifera</taxon>
        <taxon>Eurotatoria</taxon>
        <taxon>Bdelloidea</taxon>
        <taxon>Adinetida</taxon>
        <taxon>Adinetidae</taxon>
        <taxon>Adineta</taxon>
    </lineage>
</organism>
<evidence type="ECO:0000256" key="1">
    <source>
        <dbReference type="SAM" id="Coils"/>
    </source>
</evidence>
<evidence type="ECO:0000313" key="4">
    <source>
        <dbReference type="EMBL" id="CAF0921923.1"/>
    </source>
</evidence>
<dbReference type="OrthoDB" id="10060909at2759"/>
<evidence type="ECO:0000313" key="3">
    <source>
        <dbReference type="EMBL" id="CAF0873281.1"/>
    </source>
</evidence>
<comment type="caution">
    <text evidence="4">The sequence shown here is derived from an EMBL/GenBank/DDBJ whole genome shotgun (WGS) entry which is preliminary data.</text>
</comment>
<gene>
    <name evidence="4" type="ORF">EDS130_LOCUS10816</name>
    <name evidence="3" type="ORF">XAT740_LOCUS6606</name>
</gene>
<evidence type="ECO:0000256" key="2">
    <source>
        <dbReference type="SAM" id="MobiDB-lite"/>
    </source>
</evidence>
<name>A0A814B701_ADIRI</name>
<evidence type="ECO:0000313" key="5">
    <source>
        <dbReference type="Proteomes" id="UP000663828"/>
    </source>
</evidence>
<keyword evidence="1" id="KW-0175">Coiled coil</keyword>
<dbReference type="Proteomes" id="UP000663828">
    <property type="component" value="Unassembled WGS sequence"/>
</dbReference>
<feature type="region of interest" description="Disordered" evidence="2">
    <location>
        <begin position="49"/>
        <end position="77"/>
    </location>
</feature>
<keyword evidence="5" id="KW-1185">Reference proteome</keyword>
<dbReference type="AlphaFoldDB" id="A0A814B701"/>
<dbReference type="EMBL" id="CAJNOJ010000038">
    <property type="protein sequence ID" value="CAF0921923.1"/>
    <property type="molecule type" value="Genomic_DNA"/>
</dbReference>